<dbReference type="AlphaFoldDB" id="A0A5S3PDT8"/>
<dbReference type="PANTHER" id="PTHR30572">
    <property type="entry name" value="MEMBRANE COMPONENT OF TRANSPORTER-RELATED"/>
    <property type="match status" value="1"/>
</dbReference>
<dbReference type="GO" id="GO:0022857">
    <property type="term" value="F:transmembrane transporter activity"/>
    <property type="evidence" value="ECO:0007669"/>
    <property type="project" value="TreeGrafter"/>
</dbReference>
<feature type="transmembrane region" description="Helical" evidence="6">
    <location>
        <begin position="738"/>
        <end position="758"/>
    </location>
</feature>
<feature type="transmembrane region" description="Helical" evidence="6">
    <location>
        <begin position="298"/>
        <end position="320"/>
    </location>
</feature>
<dbReference type="EMBL" id="VATY01000006">
    <property type="protein sequence ID" value="TMM52133.1"/>
    <property type="molecule type" value="Genomic_DNA"/>
</dbReference>
<organism evidence="9 10">
    <name type="scientific">Maribacter algarum</name>
    <name type="common">ex Zhang et al. 2020</name>
    <dbReference type="NCBI Taxonomy" id="2578118"/>
    <lineage>
        <taxon>Bacteria</taxon>
        <taxon>Pseudomonadati</taxon>
        <taxon>Bacteroidota</taxon>
        <taxon>Flavobacteriia</taxon>
        <taxon>Flavobacteriales</taxon>
        <taxon>Flavobacteriaceae</taxon>
        <taxon>Maribacter</taxon>
    </lineage>
</organism>
<feature type="domain" description="MacB-like periplasmic core" evidence="8">
    <location>
        <begin position="20"/>
        <end position="251"/>
    </location>
</feature>
<feature type="transmembrane region" description="Helical" evidence="6">
    <location>
        <begin position="21"/>
        <end position="42"/>
    </location>
</feature>
<keyword evidence="2" id="KW-1003">Cell membrane</keyword>
<name>A0A5S3PDT8_9FLAO</name>
<comment type="subcellular location">
    <subcellularLocation>
        <location evidence="1">Cell membrane</location>
        <topology evidence="1">Multi-pass membrane protein</topology>
    </subcellularLocation>
</comment>
<evidence type="ECO:0000256" key="6">
    <source>
        <dbReference type="SAM" id="Phobius"/>
    </source>
</evidence>
<protein>
    <submittedName>
        <fullName evidence="9">FtsX-like permease family protein</fullName>
    </submittedName>
</protein>
<reference evidence="9 10" key="1">
    <citation type="submission" date="2019-05" db="EMBL/GenBank/DDBJ databases">
        <authorList>
            <person name="Zhang J.-Y."/>
            <person name="Feg X."/>
            <person name="Du Z.-J."/>
        </authorList>
    </citation>
    <scope>NUCLEOTIDE SEQUENCE [LARGE SCALE GENOMIC DNA]</scope>
    <source>
        <strain evidence="9 10">RZ26</strain>
    </source>
</reference>
<evidence type="ECO:0000259" key="7">
    <source>
        <dbReference type="Pfam" id="PF02687"/>
    </source>
</evidence>
<dbReference type="Pfam" id="PF02687">
    <property type="entry name" value="FtsX"/>
    <property type="match status" value="2"/>
</dbReference>
<evidence type="ECO:0000256" key="2">
    <source>
        <dbReference type="ARBA" id="ARBA00022475"/>
    </source>
</evidence>
<accession>A0A5S3PDT8</accession>
<dbReference type="RefSeq" id="WP_138659976.1">
    <property type="nucleotide sequence ID" value="NZ_VATY01000006.1"/>
</dbReference>
<evidence type="ECO:0000256" key="1">
    <source>
        <dbReference type="ARBA" id="ARBA00004651"/>
    </source>
</evidence>
<evidence type="ECO:0000313" key="9">
    <source>
        <dbReference type="EMBL" id="TMM52133.1"/>
    </source>
</evidence>
<feature type="domain" description="ABC3 transporter permease C-terminal" evidence="7">
    <location>
        <begin position="305"/>
        <end position="421"/>
    </location>
</feature>
<feature type="transmembrane region" description="Helical" evidence="6">
    <location>
        <begin position="770"/>
        <end position="792"/>
    </location>
</feature>
<evidence type="ECO:0000256" key="3">
    <source>
        <dbReference type="ARBA" id="ARBA00022692"/>
    </source>
</evidence>
<comment type="caution">
    <text evidence="9">The sequence shown here is derived from an EMBL/GenBank/DDBJ whole genome shotgun (WGS) entry which is preliminary data.</text>
</comment>
<sequence length="809" mass="90116">MIKNYLKIAWRNLTKNKQQTIINLFGLTVGTVSCLTILLYVFNQTGYDDHHENVSSIYRITSSFDGSQQNTDDIVTATSSPPIAFAMKEDFPEVEEVTRVIQLDLFFTNLLRSATSKEGSYEPRAYMADSTFFNVFNYKFLEGNAETALDEPADLVLSSGLANKLFGNEKALGKTILWGAGENPMTFTVSGVFDENYKKSHLNPNYIVGINTAGFGGYVRGITNFATENFAYSYVKLKPNIDGKEVEQKLAGFLGARGGKDLDDSGIKKVLTLQSIANIHLYSKGIRNQIDLVSDIQYLYFLLTLALFIQLVACINFINLSTARASKRAKEIGIRKVVGAGKSSLIRQFLGESLLLSLFSVLLSIPITMLLLPFVNEITQGEIIYTDVLNWKIGTLLFGLGIFTGFVSGIYPALVLSSIKPIKVLKSTINLQSGSGNFRKALVIFQFVISIALITAVIIVTQQFRYTQNKDLGFSKENLLTVRLNRFEETSAFSALKSQFLTIPGVTKVAGTLYAPSEMILMDRGLHLPGKNPENKTLVKLNLITEGYFETMDITLLQGRDLREADNNQIIVNQALLKAFNISEENAVGSKLLSTYEQQTQEFEIVGLVGDYHYTSLKEKIAPLMLAKNNDPGWLVVQSKTDNYQQLLNSLENTWNNIVKDTPFTYAFVDQEVGKLYEEEIRLGKISAVFTFLAILISCLGLFGLISYVAEQKKKEIGIRKVLGASINSVIKLLTKDFLKLVGIAFLIAAPVAYYFMQLWLEGYTYRIDIQWWVFAMAGSFALVITLLTVGFQSIKSALANPVKSLRTE</sequence>
<evidence type="ECO:0000256" key="5">
    <source>
        <dbReference type="ARBA" id="ARBA00023136"/>
    </source>
</evidence>
<keyword evidence="3 6" id="KW-0812">Transmembrane</keyword>
<evidence type="ECO:0000256" key="4">
    <source>
        <dbReference type="ARBA" id="ARBA00022989"/>
    </source>
</evidence>
<feature type="transmembrane region" description="Helical" evidence="6">
    <location>
        <begin position="395"/>
        <end position="419"/>
    </location>
</feature>
<dbReference type="InterPro" id="IPR050250">
    <property type="entry name" value="Macrolide_Exporter_MacB"/>
</dbReference>
<dbReference type="InterPro" id="IPR003838">
    <property type="entry name" value="ABC3_permease_C"/>
</dbReference>
<feature type="transmembrane region" description="Helical" evidence="6">
    <location>
        <begin position="354"/>
        <end position="375"/>
    </location>
</feature>
<feature type="transmembrane region" description="Helical" evidence="6">
    <location>
        <begin position="440"/>
        <end position="460"/>
    </location>
</feature>
<dbReference type="PROSITE" id="PS51257">
    <property type="entry name" value="PROKAR_LIPOPROTEIN"/>
    <property type="match status" value="1"/>
</dbReference>
<evidence type="ECO:0000313" key="10">
    <source>
        <dbReference type="Proteomes" id="UP000310314"/>
    </source>
</evidence>
<dbReference type="GO" id="GO:0005886">
    <property type="term" value="C:plasma membrane"/>
    <property type="evidence" value="ECO:0007669"/>
    <property type="project" value="UniProtKB-SubCell"/>
</dbReference>
<feature type="domain" description="MacB-like periplasmic core" evidence="8">
    <location>
        <begin position="447"/>
        <end position="611"/>
    </location>
</feature>
<evidence type="ECO:0000259" key="8">
    <source>
        <dbReference type="Pfam" id="PF12704"/>
    </source>
</evidence>
<gene>
    <name evidence="9" type="ORF">FEE95_20820</name>
</gene>
<feature type="domain" description="ABC3 transporter permease C-terminal" evidence="7">
    <location>
        <begin position="689"/>
        <end position="798"/>
    </location>
</feature>
<feature type="transmembrane region" description="Helical" evidence="6">
    <location>
        <begin position="688"/>
        <end position="710"/>
    </location>
</feature>
<keyword evidence="5 6" id="KW-0472">Membrane</keyword>
<dbReference type="InterPro" id="IPR025857">
    <property type="entry name" value="MacB_PCD"/>
</dbReference>
<keyword evidence="10" id="KW-1185">Reference proteome</keyword>
<dbReference type="OrthoDB" id="8740261at2"/>
<proteinExistence type="predicted"/>
<keyword evidence="4 6" id="KW-1133">Transmembrane helix</keyword>
<dbReference type="PANTHER" id="PTHR30572:SF18">
    <property type="entry name" value="ABC-TYPE MACROLIDE FAMILY EXPORT SYSTEM PERMEASE COMPONENT 2"/>
    <property type="match status" value="1"/>
</dbReference>
<dbReference type="Proteomes" id="UP000310314">
    <property type="component" value="Unassembled WGS sequence"/>
</dbReference>
<dbReference type="Pfam" id="PF12704">
    <property type="entry name" value="MacB_PCD"/>
    <property type="match status" value="2"/>
</dbReference>